<sequence>MVFDQAEPITTPFFFILAIAIMALVQLLMGPAGLTLLAVSVILLLGRLALSRRRKQSLPLPPGPPGEPILGHLRVIPASNPEFAYMQWSKEYASDILSFNILGQPVVVLNSVRAAIDLLDKRGANYCDRPRFVLFEVMGWGKTLTFLRWGPAFRMHRKILQKSFQKSNITQYRPLQERETAIMLKGIAEKPAEWETIMRRFATAIVLGIGFGIKIENDSNPFIQMATDASYALGHGGAPAGTPVDFFPFLKSLPTWFHDRSLRFAREWKWAILNIHDKPYEAVIASDQKAQCLINTLLGQRQDQMEKGALPDFSVDDIKGAAGAVYAAGQDTTWSTLVVFVLNMTLHPEVQAKAQAILDEVIGRDRLPTFEDRPKLRYIDYIVQETLRWCPVSPVGVPHRSLQDDIYNGYFIPAGSVVYANARAMTRDERVYSDPEDFNPDRYIPSEEGGKGEPLPVGQFGFGRRICVGKHLAEASVWIVIASMLSTMNIEKARDAQGNEIVPKVELTNGLTSHPKQFPCRMGPRDGKSVDVIMGGGA</sequence>
<keyword evidence="2 5" id="KW-0479">Metal-binding</keyword>
<comment type="caution">
    <text evidence="8">The sequence shown here is derived from an EMBL/GenBank/DDBJ whole genome shotgun (WGS) entry which is preliminary data.</text>
</comment>
<dbReference type="PANTHER" id="PTHR46300:SF5">
    <property type="entry name" value="CYTOCHROME P450"/>
    <property type="match status" value="1"/>
</dbReference>
<dbReference type="SUPFAM" id="SSF48264">
    <property type="entry name" value="Cytochrome P450"/>
    <property type="match status" value="1"/>
</dbReference>
<dbReference type="CDD" id="cd11065">
    <property type="entry name" value="CYP64-like"/>
    <property type="match status" value="1"/>
</dbReference>
<dbReference type="PANTHER" id="PTHR46300">
    <property type="entry name" value="P450, PUTATIVE (EUROFUNG)-RELATED-RELATED"/>
    <property type="match status" value="1"/>
</dbReference>
<dbReference type="AlphaFoldDB" id="A0A0P7B8A5"/>
<dbReference type="GO" id="GO:0020037">
    <property type="term" value="F:heme binding"/>
    <property type="evidence" value="ECO:0007669"/>
    <property type="project" value="InterPro"/>
</dbReference>
<accession>A0A0P7B8A5</accession>
<comment type="similarity">
    <text evidence="1 6">Belongs to the cytochrome P450 family.</text>
</comment>
<dbReference type="InterPro" id="IPR036396">
    <property type="entry name" value="Cyt_P450_sf"/>
</dbReference>
<dbReference type="PRINTS" id="PR00385">
    <property type="entry name" value="P450"/>
</dbReference>
<dbReference type="GO" id="GO:0016705">
    <property type="term" value="F:oxidoreductase activity, acting on paired donors, with incorporation or reduction of molecular oxygen"/>
    <property type="evidence" value="ECO:0007669"/>
    <property type="project" value="InterPro"/>
</dbReference>
<dbReference type="STRING" id="78410.A0A0P7B8A5"/>
<evidence type="ECO:0008006" key="10">
    <source>
        <dbReference type="Google" id="ProtNLM"/>
    </source>
</evidence>
<dbReference type="EMBL" id="LKCW01000001">
    <property type="protein sequence ID" value="KPM46501.1"/>
    <property type="molecule type" value="Genomic_DNA"/>
</dbReference>
<dbReference type="Gene3D" id="1.10.630.10">
    <property type="entry name" value="Cytochrome P450"/>
    <property type="match status" value="1"/>
</dbReference>
<dbReference type="InterPro" id="IPR017972">
    <property type="entry name" value="Cyt_P450_CS"/>
</dbReference>
<dbReference type="OrthoDB" id="1103324at2759"/>
<evidence type="ECO:0000313" key="8">
    <source>
        <dbReference type="EMBL" id="KPM46501.1"/>
    </source>
</evidence>
<organism evidence="8 9">
    <name type="scientific">Neonectria ditissima</name>
    <dbReference type="NCBI Taxonomy" id="78410"/>
    <lineage>
        <taxon>Eukaryota</taxon>
        <taxon>Fungi</taxon>
        <taxon>Dikarya</taxon>
        <taxon>Ascomycota</taxon>
        <taxon>Pezizomycotina</taxon>
        <taxon>Sordariomycetes</taxon>
        <taxon>Hypocreomycetidae</taxon>
        <taxon>Hypocreales</taxon>
        <taxon>Nectriaceae</taxon>
        <taxon>Neonectria</taxon>
    </lineage>
</organism>
<keyword evidence="4 5" id="KW-0408">Iron</keyword>
<dbReference type="PRINTS" id="PR00463">
    <property type="entry name" value="EP450I"/>
</dbReference>
<keyword evidence="3 6" id="KW-0560">Oxidoreductase</keyword>
<keyword evidence="9" id="KW-1185">Reference proteome</keyword>
<evidence type="ECO:0000256" key="4">
    <source>
        <dbReference type="ARBA" id="ARBA00023004"/>
    </source>
</evidence>
<dbReference type="GO" id="GO:0004497">
    <property type="term" value="F:monooxygenase activity"/>
    <property type="evidence" value="ECO:0007669"/>
    <property type="project" value="UniProtKB-KW"/>
</dbReference>
<keyword evidence="7" id="KW-0472">Membrane</keyword>
<feature type="binding site" description="axial binding residue" evidence="5">
    <location>
        <position position="467"/>
    </location>
    <ligand>
        <name>heme</name>
        <dbReference type="ChEBI" id="CHEBI:30413"/>
    </ligand>
    <ligandPart>
        <name>Fe</name>
        <dbReference type="ChEBI" id="CHEBI:18248"/>
    </ligandPart>
</feature>
<keyword evidence="7" id="KW-1133">Transmembrane helix</keyword>
<dbReference type="InterPro" id="IPR050364">
    <property type="entry name" value="Cytochrome_P450_fung"/>
</dbReference>
<evidence type="ECO:0000256" key="3">
    <source>
        <dbReference type="ARBA" id="ARBA00023002"/>
    </source>
</evidence>
<dbReference type="PROSITE" id="PS00086">
    <property type="entry name" value="CYTOCHROME_P450"/>
    <property type="match status" value="1"/>
</dbReference>
<evidence type="ECO:0000256" key="2">
    <source>
        <dbReference type="ARBA" id="ARBA00022723"/>
    </source>
</evidence>
<evidence type="ECO:0000256" key="6">
    <source>
        <dbReference type="RuleBase" id="RU000461"/>
    </source>
</evidence>
<name>A0A0P7B8A5_9HYPO</name>
<dbReference type="GO" id="GO:0005506">
    <property type="term" value="F:iron ion binding"/>
    <property type="evidence" value="ECO:0007669"/>
    <property type="project" value="InterPro"/>
</dbReference>
<protein>
    <recommendedName>
        <fullName evidence="10">O-methylsterigmatocystin oxidoreductase</fullName>
    </recommendedName>
</protein>
<reference evidence="8 9" key="1">
    <citation type="submission" date="2015-09" db="EMBL/GenBank/DDBJ databases">
        <title>Draft genome of a European isolate of the apple canker pathogen Neonectria ditissima.</title>
        <authorList>
            <person name="Gomez-Cortecero A."/>
            <person name="Harrison R.J."/>
            <person name="Armitage A.D."/>
        </authorList>
    </citation>
    <scope>NUCLEOTIDE SEQUENCE [LARGE SCALE GENOMIC DNA]</scope>
    <source>
        <strain evidence="8 9">R09/05</strain>
    </source>
</reference>
<comment type="cofactor">
    <cofactor evidence="5">
        <name>heme</name>
        <dbReference type="ChEBI" id="CHEBI:30413"/>
    </cofactor>
</comment>
<dbReference type="InterPro" id="IPR001128">
    <property type="entry name" value="Cyt_P450"/>
</dbReference>
<evidence type="ECO:0000256" key="1">
    <source>
        <dbReference type="ARBA" id="ARBA00010617"/>
    </source>
</evidence>
<evidence type="ECO:0000313" key="9">
    <source>
        <dbReference type="Proteomes" id="UP000050424"/>
    </source>
</evidence>
<dbReference type="Proteomes" id="UP000050424">
    <property type="component" value="Unassembled WGS sequence"/>
</dbReference>
<evidence type="ECO:0000256" key="5">
    <source>
        <dbReference type="PIRSR" id="PIRSR602401-1"/>
    </source>
</evidence>
<gene>
    <name evidence="8" type="ORF">AK830_g154</name>
</gene>
<keyword evidence="5 6" id="KW-0349">Heme</keyword>
<keyword evidence="7" id="KW-0812">Transmembrane</keyword>
<evidence type="ECO:0000256" key="7">
    <source>
        <dbReference type="SAM" id="Phobius"/>
    </source>
</evidence>
<feature type="transmembrane region" description="Helical" evidence="7">
    <location>
        <begin position="12"/>
        <end position="45"/>
    </location>
</feature>
<dbReference type="Pfam" id="PF00067">
    <property type="entry name" value="p450"/>
    <property type="match status" value="1"/>
</dbReference>
<keyword evidence="6" id="KW-0503">Monooxygenase</keyword>
<proteinExistence type="inferred from homology"/>
<dbReference type="InterPro" id="IPR002401">
    <property type="entry name" value="Cyt_P450_E_grp-I"/>
</dbReference>